<name>A0A4E0S291_FASHE</name>
<feature type="domain" description="Hexokinase N-terminal" evidence="14">
    <location>
        <begin position="31"/>
        <end position="238"/>
    </location>
</feature>
<dbReference type="EC" id="2.7.1.-" evidence="12"/>
<reference evidence="16" key="1">
    <citation type="submission" date="2019-03" db="EMBL/GenBank/DDBJ databases">
        <title>Improved annotation for the trematode Fasciola hepatica.</title>
        <authorList>
            <person name="Choi Y.-J."/>
            <person name="Martin J."/>
            <person name="Mitreva M."/>
        </authorList>
    </citation>
    <scope>NUCLEOTIDE SEQUENCE [LARGE SCALE GENOMIC DNA]</scope>
</reference>
<evidence type="ECO:0000256" key="1">
    <source>
        <dbReference type="ARBA" id="ARBA00004888"/>
    </source>
</evidence>
<dbReference type="UniPathway" id="UPA00109">
    <property type="reaction ID" value="UER00180"/>
</dbReference>
<organism evidence="16 17">
    <name type="scientific">Fasciola hepatica</name>
    <name type="common">Liver fluke</name>
    <dbReference type="NCBI Taxonomy" id="6192"/>
    <lineage>
        <taxon>Eukaryota</taxon>
        <taxon>Metazoa</taxon>
        <taxon>Spiralia</taxon>
        <taxon>Lophotrochozoa</taxon>
        <taxon>Platyhelminthes</taxon>
        <taxon>Trematoda</taxon>
        <taxon>Digenea</taxon>
        <taxon>Plagiorchiida</taxon>
        <taxon>Echinostomata</taxon>
        <taxon>Echinostomatoidea</taxon>
        <taxon>Fasciolidae</taxon>
        <taxon>Fasciola</taxon>
    </lineage>
</organism>
<dbReference type="GO" id="GO:0004340">
    <property type="term" value="F:glucokinase activity"/>
    <property type="evidence" value="ECO:0007669"/>
    <property type="project" value="TreeGrafter"/>
</dbReference>
<evidence type="ECO:0000256" key="7">
    <source>
        <dbReference type="ARBA" id="ARBA00022840"/>
    </source>
</evidence>
<dbReference type="GO" id="GO:0008865">
    <property type="term" value="F:fructokinase activity"/>
    <property type="evidence" value="ECO:0007669"/>
    <property type="project" value="TreeGrafter"/>
</dbReference>
<dbReference type="PANTHER" id="PTHR19443">
    <property type="entry name" value="HEXOKINASE"/>
    <property type="match status" value="1"/>
</dbReference>
<evidence type="ECO:0000256" key="5">
    <source>
        <dbReference type="ARBA" id="ARBA00022741"/>
    </source>
</evidence>
<dbReference type="InterPro" id="IPR022673">
    <property type="entry name" value="Hexokinase_C"/>
</dbReference>
<dbReference type="Gene3D" id="3.30.420.40">
    <property type="match status" value="1"/>
</dbReference>
<dbReference type="Pfam" id="PF00349">
    <property type="entry name" value="Hexokinase_1"/>
    <property type="match status" value="1"/>
</dbReference>
<evidence type="ECO:0000256" key="8">
    <source>
        <dbReference type="ARBA" id="ARBA00023152"/>
    </source>
</evidence>
<evidence type="ECO:0000256" key="4">
    <source>
        <dbReference type="ARBA" id="ARBA00022679"/>
    </source>
</evidence>
<evidence type="ECO:0000259" key="14">
    <source>
        <dbReference type="Pfam" id="PF00349"/>
    </source>
</evidence>
<comment type="catalytic activity">
    <reaction evidence="11">
        <text>D-glucose + ATP = D-glucose 6-phosphate + ADP + H(+)</text>
        <dbReference type="Rhea" id="RHEA:17825"/>
        <dbReference type="ChEBI" id="CHEBI:4167"/>
        <dbReference type="ChEBI" id="CHEBI:15378"/>
        <dbReference type="ChEBI" id="CHEBI:30616"/>
        <dbReference type="ChEBI" id="CHEBI:61548"/>
        <dbReference type="ChEBI" id="CHEBI:456216"/>
        <dbReference type="EC" id="2.7.1.1"/>
    </reaction>
    <physiologicalReaction direction="left-to-right" evidence="11">
        <dbReference type="Rhea" id="RHEA:17826"/>
    </physiologicalReaction>
</comment>
<dbReference type="GO" id="GO:0001678">
    <property type="term" value="P:intracellular glucose homeostasis"/>
    <property type="evidence" value="ECO:0007669"/>
    <property type="project" value="InterPro"/>
</dbReference>
<keyword evidence="8 12" id="KW-0324">Glycolysis</keyword>
<feature type="compositionally biased region" description="Basic and acidic residues" evidence="13">
    <location>
        <begin position="1"/>
        <end position="13"/>
    </location>
</feature>
<dbReference type="GO" id="GO:0006096">
    <property type="term" value="P:glycolytic process"/>
    <property type="evidence" value="ECO:0007669"/>
    <property type="project" value="UniProtKB-UniPathway"/>
</dbReference>
<dbReference type="AlphaFoldDB" id="A0A4E0S291"/>
<keyword evidence="6 12" id="KW-0418">Kinase</keyword>
<dbReference type="GO" id="GO:0005536">
    <property type="term" value="F:D-glucose binding"/>
    <property type="evidence" value="ECO:0007669"/>
    <property type="project" value="InterPro"/>
</dbReference>
<comment type="pathway">
    <text evidence="1">Carbohydrate degradation; glycolysis; D-glyceraldehyde 3-phosphate and glycerone phosphate from D-glucose: step 1/4.</text>
</comment>
<evidence type="ECO:0000256" key="6">
    <source>
        <dbReference type="ARBA" id="ARBA00022777"/>
    </source>
</evidence>
<accession>A0A4E0S291</accession>
<comment type="pathway">
    <text evidence="2">Carbohydrate metabolism; hexose metabolism.</text>
</comment>
<dbReference type="UniPathway" id="UPA00242"/>
<evidence type="ECO:0000256" key="11">
    <source>
        <dbReference type="ARBA" id="ARBA00048160"/>
    </source>
</evidence>
<evidence type="ECO:0000259" key="15">
    <source>
        <dbReference type="Pfam" id="PF03727"/>
    </source>
</evidence>
<dbReference type="InterPro" id="IPR043129">
    <property type="entry name" value="ATPase_NBD"/>
</dbReference>
<dbReference type="Pfam" id="PF03727">
    <property type="entry name" value="Hexokinase_2"/>
    <property type="match status" value="1"/>
</dbReference>
<dbReference type="GO" id="GO:0006006">
    <property type="term" value="P:glucose metabolic process"/>
    <property type="evidence" value="ECO:0007669"/>
    <property type="project" value="TreeGrafter"/>
</dbReference>
<dbReference type="Gene3D" id="3.40.367.20">
    <property type="match status" value="1"/>
</dbReference>
<dbReference type="GO" id="GO:0005739">
    <property type="term" value="C:mitochondrion"/>
    <property type="evidence" value="ECO:0007669"/>
    <property type="project" value="TreeGrafter"/>
</dbReference>
<dbReference type="InterPro" id="IPR022672">
    <property type="entry name" value="Hexokinase_N"/>
</dbReference>
<comment type="caution">
    <text evidence="16">The sequence shown here is derived from an EMBL/GenBank/DDBJ whole genome shotgun (WGS) entry which is preliminary data.</text>
</comment>
<dbReference type="SUPFAM" id="SSF53067">
    <property type="entry name" value="Actin-like ATPase domain"/>
    <property type="match status" value="2"/>
</dbReference>
<feature type="domain" description="Hexokinase C-terminal" evidence="15">
    <location>
        <begin position="246"/>
        <end position="478"/>
    </location>
</feature>
<keyword evidence="17" id="KW-1185">Reference proteome</keyword>
<keyword evidence="7 12" id="KW-0067">ATP-binding</keyword>
<evidence type="ECO:0000313" key="17">
    <source>
        <dbReference type="Proteomes" id="UP000230066"/>
    </source>
</evidence>
<dbReference type="InterPro" id="IPR001312">
    <property type="entry name" value="Hexokinase"/>
</dbReference>
<dbReference type="GO" id="GO:0005829">
    <property type="term" value="C:cytosol"/>
    <property type="evidence" value="ECO:0007669"/>
    <property type="project" value="TreeGrafter"/>
</dbReference>
<protein>
    <recommendedName>
        <fullName evidence="12">Phosphotransferase</fullName>
        <ecNumber evidence="12">2.7.1.-</ecNumber>
    </recommendedName>
</protein>
<dbReference type="EMBL" id="JXXN02001029">
    <property type="protein sequence ID" value="THD25690.1"/>
    <property type="molecule type" value="Genomic_DNA"/>
</dbReference>
<sequence length="499" mass="55745">MEEVGEVKNDPHCQKGPLTTGSPTYEVSPSIKKICQPLLLTKDECVKLMRILNEEIDIGNGIAKPDGMKGLRTYNTFVTEISLHKEPGTFLTLDFKGKYYRVILTKISSELESTEADETLYIIPKRMRLLSKEEASPWFMRILNCQIFSYIADTLRDFLQERGMEAEYLKMAFVFNFPTEMHGINEGVVVSFTKEFECPSLIGQEVVGGLQDAIRKLGLRIEICALLNDTVGALAAGASRDPDCYLGMILSSGVNCAYFEKLTNIQYPVNLGKEVDRVALNTEWGALGEDGCLDEYLTEYDREVDRQSFCPGKQIFEKLTATLYMGEVCRLVLVKAIAHCNLLDGTIPDKLTHPNSVTAQYIFDIDRDPPDCFHSAEGILRERFRISSLRKSDLIAVRYICRTIITRCANLLGSACAAIIQRVGKKRTTVAVDGAFFRFSQQFPFALVETIGQLIPLSYAFTLRMIDDAAGRGAAAVVTTDLVLSKQGENQLFVYGVKL</sequence>
<evidence type="ECO:0000256" key="3">
    <source>
        <dbReference type="ARBA" id="ARBA00009225"/>
    </source>
</evidence>
<keyword evidence="5 12" id="KW-0547">Nucleotide-binding</keyword>
<dbReference type="PRINTS" id="PR00475">
    <property type="entry name" value="HEXOKINASE"/>
</dbReference>
<comment type="similarity">
    <text evidence="3 12">Belongs to the hexokinase family.</text>
</comment>
<evidence type="ECO:0000256" key="9">
    <source>
        <dbReference type="ARBA" id="ARBA00044613"/>
    </source>
</evidence>
<comment type="catalytic activity">
    <reaction evidence="10">
        <text>D-fructose + ATP = D-fructose 6-phosphate + ADP + H(+)</text>
        <dbReference type="Rhea" id="RHEA:16125"/>
        <dbReference type="ChEBI" id="CHEBI:15378"/>
        <dbReference type="ChEBI" id="CHEBI:30616"/>
        <dbReference type="ChEBI" id="CHEBI:37721"/>
        <dbReference type="ChEBI" id="CHEBI:61527"/>
        <dbReference type="ChEBI" id="CHEBI:456216"/>
        <dbReference type="EC" id="2.7.1.1"/>
    </reaction>
    <physiologicalReaction direction="left-to-right" evidence="10">
        <dbReference type="Rhea" id="RHEA:16126"/>
    </physiologicalReaction>
</comment>
<keyword evidence="4 12" id="KW-0808">Transferase</keyword>
<evidence type="ECO:0000256" key="13">
    <source>
        <dbReference type="SAM" id="MobiDB-lite"/>
    </source>
</evidence>
<evidence type="ECO:0000256" key="2">
    <source>
        <dbReference type="ARBA" id="ARBA00005028"/>
    </source>
</evidence>
<proteinExistence type="inferred from homology"/>
<dbReference type="PROSITE" id="PS51748">
    <property type="entry name" value="HEXOKINASE_2"/>
    <property type="match status" value="1"/>
</dbReference>
<evidence type="ECO:0000313" key="16">
    <source>
        <dbReference type="EMBL" id="THD25690.1"/>
    </source>
</evidence>
<evidence type="ECO:0000256" key="10">
    <source>
        <dbReference type="ARBA" id="ARBA00047905"/>
    </source>
</evidence>
<feature type="region of interest" description="Disordered" evidence="13">
    <location>
        <begin position="1"/>
        <end position="21"/>
    </location>
</feature>
<comment type="catalytic activity">
    <reaction evidence="9">
        <text>a D-hexose + ATP = a D-hexose 6-phosphate + ADP + H(+)</text>
        <dbReference type="Rhea" id="RHEA:22740"/>
        <dbReference type="ChEBI" id="CHEBI:4194"/>
        <dbReference type="ChEBI" id="CHEBI:15378"/>
        <dbReference type="ChEBI" id="CHEBI:30616"/>
        <dbReference type="ChEBI" id="CHEBI:229467"/>
        <dbReference type="ChEBI" id="CHEBI:456216"/>
        <dbReference type="EC" id="2.7.1.1"/>
    </reaction>
    <physiologicalReaction direction="left-to-right" evidence="9">
        <dbReference type="Rhea" id="RHEA:22741"/>
    </physiologicalReaction>
</comment>
<dbReference type="PANTHER" id="PTHR19443:SF16">
    <property type="entry name" value="HEXOKINASE TYPE 1-RELATED"/>
    <property type="match status" value="1"/>
</dbReference>
<dbReference type="GO" id="GO:0005524">
    <property type="term" value="F:ATP binding"/>
    <property type="evidence" value="ECO:0007669"/>
    <property type="project" value="UniProtKB-UniRule"/>
</dbReference>
<gene>
    <name evidence="16" type="ORF">D915_003570</name>
</gene>
<evidence type="ECO:0000256" key="12">
    <source>
        <dbReference type="RuleBase" id="RU362007"/>
    </source>
</evidence>
<dbReference type="Proteomes" id="UP000230066">
    <property type="component" value="Unassembled WGS sequence"/>
</dbReference>